<dbReference type="KEGG" id="vnx:VNE69_06146"/>
<dbReference type="InterPro" id="IPR000719">
    <property type="entry name" value="Prot_kinase_dom"/>
</dbReference>
<dbReference type="GO" id="GO:0005634">
    <property type="term" value="C:nucleus"/>
    <property type="evidence" value="ECO:0007669"/>
    <property type="project" value="TreeGrafter"/>
</dbReference>
<dbReference type="PROSITE" id="PS50011">
    <property type="entry name" value="PROTEIN_KINASE_DOM"/>
    <property type="match status" value="1"/>
</dbReference>
<dbReference type="InterPro" id="IPR017441">
    <property type="entry name" value="Protein_kinase_ATP_BS"/>
</dbReference>
<evidence type="ECO:0000256" key="2">
    <source>
        <dbReference type="ARBA" id="ARBA00022679"/>
    </source>
</evidence>
<evidence type="ECO:0000256" key="6">
    <source>
        <dbReference type="PROSITE-ProRule" id="PRU10141"/>
    </source>
</evidence>
<dbReference type="InterPro" id="IPR036947">
    <property type="entry name" value="POLO_box_dom_sf"/>
</dbReference>
<sequence length="470" mass="54950">MASKVELYFQVGTTIVDPEYHTNYIIKKLLGRGAYAQCYLIEQDDGETFAMKIVKLKEIKSKKVHEKLKSEIEIHMKLNHENVVKMYRHFKNEDYIFMVLELCERGGLDSLLKRNGKLKERYVINFVKQIINGLLYLHNDVHVVHRDLKLGNLFLDSKMNIKIGDFGLSALIKEGERKITMCGTPNYIAPEVLFGKEGGHSYEVDIWSLGVIIYTLLIGVPPFQKKNVEEIYKEIKRNNYIYPEDCDLSSEAIDLINSILTLDPMERPGLEEILQHKFLNKREHFLLRIYRNIITNKYKETNVTKDYVLYSIPINKLKGIGYVLKSGLCGFYFNDKKNIMLKKRSIIFIQTEVIDGKKTFLREEHFIENIPEDIMPCYRVLKYFIDTFVHDFEYLDCEPSFIMKIRKIKNGLLFVMADSTLIFDFTNEIRIIIACDGEIVECLKKYKPITFDVKLKDECIEIIKSCLGSK</sequence>
<evidence type="ECO:0000259" key="8">
    <source>
        <dbReference type="PROSITE" id="PS50011"/>
    </source>
</evidence>
<protein>
    <submittedName>
        <fullName evidence="9">PLK serine/threonine-protein kinase</fullName>
    </submittedName>
</protein>
<feature type="binding site" evidence="6">
    <location>
        <position position="52"/>
    </location>
    <ligand>
        <name>ATP</name>
        <dbReference type="ChEBI" id="CHEBI:30616"/>
    </ligand>
</feature>
<dbReference type="EMBL" id="CP142731">
    <property type="protein sequence ID" value="WUR03827.1"/>
    <property type="molecule type" value="Genomic_DNA"/>
</dbReference>
<dbReference type="FunFam" id="1.10.510.10:FF:000571">
    <property type="entry name" value="Maternal embryonic leucine zipper kinase"/>
    <property type="match status" value="1"/>
</dbReference>
<evidence type="ECO:0000256" key="4">
    <source>
        <dbReference type="ARBA" id="ARBA00022777"/>
    </source>
</evidence>
<dbReference type="GO" id="GO:0005524">
    <property type="term" value="F:ATP binding"/>
    <property type="evidence" value="ECO:0007669"/>
    <property type="project" value="UniProtKB-UniRule"/>
</dbReference>
<dbReference type="GeneID" id="90541643"/>
<dbReference type="Proteomes" id="UP001334084">
    <property type="component" value="Chromosome 6"/>
</dbReference>
<keyword evidence="4 9" id="KW-0418">Kinase</keyword>
<evidence type="ECO:0000256" key="5">
    <source>
        <dbReference type="ARBA" id="ARBA00022840"/>
    </source>
</evidence>
<dbReference type="InterPro" id="IPR011009">
    <property type="entry name" value="Kinase-like_dom_sf"/>
</dbReference>
<dbReference type="PROSITE" id="PS00108">
    <property type="entry name" value="PROTEIN_KINASE_ST"/>
    <property type="match status" value="1"/>
</dbReference>
<evidence type="ECO:0000313" key="10">
    <source>
        <dbReference type="Proteomes" id="UP001334084"/>
    </source>
</evidence>
<dbReference type="PANTHER" id="PTHR24345:SF0">
    <property type="entry name" value="CELL CYCLE SERINE_THREONINE-PROTEIN KINASE CDC5_MSD2"/>
    <property type="match status" value="1"/>
</dbReference>
<dbReference type="GO" id="GO:0004674">
    <property type="term" value="F:protein serine/threonine kinase activity"/>
    <property type="evidence" value="ECO:0007669"/>
    <property type="project" value="UniProtKB-KW"/>
</dbReference>
<dbReference type="SMART" id="SM00220">
    <property type="entry name" value="S_TKc"/>
    <property type="match status" value="1"/>
</dbReference>
<keyword evidence="1 7" id="KW-0723">Serine/threonine-protein kinase</keyword>
<gene>
    <name evidence="9" type="ORF">VNE69_06146</name>
</gene>
<reference evidence="9" key="1">
    <citation type="journal article" date="2024" name="BMC Genomics">
        <title>Functional annotation of a divergent genome using sequence and structure-based similarity.</title>
        <authorList>
            <person name="Svedberg D."/>
            <person name="Winiger R.R."/>
            <person name="Berg A."/>
            <person name="Sharma H."/>
            <person name="Tellgren-Roth C."/>
            <person name="Debrunner-Vossbrinck B.A."/>
            <person name="Vossbrinck C.R."/>
            <person name="Barandun J."/>
        </authorList>
    </citation>
    <scope>NUCLEOTIDE SEQUENCE</scope>
    <source>
        <strain evidence="9">Illinois isolate</strain>
    </source>
</reference>
<keyword evidence="10" id="KW-1185">Reference proteome</keyword>
<keyword evidence="3 6" id="KW-0547">Nucleotide-binding</keyword>
<dbReference type="Pfam" id="PF00069">
    <property type="entry name" value="Pkinase"/>
    <property type="match status" value="1"/>
</dbReference>
<keyword evidence="5 6" id="KW-0067">ATP-binding</keyword>
<dbReference type="InterPro" id="IPR008271">
    <property type="entry name" value="Ser/Thr_kinase_AS"/>
</dbReference>
<dbReference type="RefSeq" id="XP_065329972.1">
    <property type="nucleotide sequence ID" value="XM_065473900.1"/>
</dbReference>
<keyword evidence="2" id="KW-0808">Transferase</keyword>
<dbReference type="AlphaFoldDB" id="A0AAX4JD50"/>
<comment type="similarity">
    <text evidence="7">Belongs to the protein kinase superfamily.</text>
</comment>
<name>A0AAX4JD50_9MICR</name>
<feature type="domain" description="Protein kinase" evidence="8">
    <location>
        <begin position="24"/>
        <end position="279"/>
    </location>
</feature>
<evidence type="ECO:0000256" key="1">
    <source>
        <dbReference type="ARBA" id="ARBA00022527"/>
    </source>
</evidence>
<accession>A0AAX4JD50</accession>
<dbReference type="PROSITE" id="PS00107">
    <property type="entry name" value="PROTEIN_KINASE_ATP"/>
    <property type="match status" value="1"/>
</dbReference>
<evidence type="ECO:0000256" key="3">
    <source>
        <dbReference type="ARBA" id="ARBA00022741"/>
    </source>
</evidence>
<dbReference type="FunFam" id="3.30.200.20:FF:000042">
    <property type="entry name" value="Aurora kinase A"/>
    <property type="match status" value="1"/>
</dbReference>
<dbReference type="Gene3D" id="3.30.1120.30">
    <property type="entry name" value="POLO box domain"/>
    <property type="match status" value="1"/>
</dbReference>
<dbReference type="SUPFAM" id="SSF56112">
    <property type="entry name" value="Protein kinase-like (PK-like)"/>
    <property type="match status" value="1"/>
</dbReference>
<evidence type="ECO:0000313" key="9">
    <source>
        <dbReference type="EMBL" id="WUR03827.1"/>
    </source>
</evidence>
<evidence type="ECO:0000256" key="7">
    <source>
        <dbReference type="RuleBase" id="RU000304"/>
    </source>
</evidence>
<proteinExistence type="inferred from homology"/>
<organism evidence="9 10">
    <name type="scientific">Vairimorpha necatrix</name>
    <dbReference type="NCBI Taxonomy" id="6039"/>
    <lineage>
        <taxon>Eukaryota</taxon>
        <taxon>Fungi</taxon>
        <taxon>Fungi incertae sedis</taxon>
        <taxon>Microsporidia</taxon>
        <taxon>Nosematidae</taxon>
        <taxon>Vairimorpha</taxon>
    </lineage>
</organism>
<dbReference type="Gene3D" id="1.10.510.10">
    <property type="entry name" value="Transferase(Phosphotransferase) domain 1"/>
    <property type="match status" value="1"/>
</dbReference>
<dbReference type="PANTHER" id="PTHR24345">
    <property type="entry name" value="SERINE/THREONINE-PROTEIN KINASE PLK"/>
    <property type="match status" value="1"/>
</dbReference>